<sequence length="333" mass="37454">MSIIQKVLFSLLPLCGTLLIIVTLGSLIYNSSLWFLQVLNFPRLEVLIALGLCLLVFLLIPKKWTITGLVFVTGLVVSIGIQACILFPYTPLAEKAVKSALQVSVNKQSVFSIIVANVLIKNRHADELLTIIANKDPTFVLTMEVNDWWIKQLNVLKKSYPYSLRFPTDNAYGMALYSKIPLTNPQIKFLNHDRVPSFTMDITLPDSNRFKLCTIHPVAPAPSKYPTNIGGKEMALLKEARLIAHPSLPIVVAGDFNDVGWSHNTTQFAAISGLNDVRYGRGMYNTFDAQSLFMRWPLDYVFVSKQFKVLSVEQLPKFGSDHFPYYVQLTLQP</sequence>
<feature type="transmembrane region" description="Helical" evidence="1">
    <location>
        <begin position="67"/>
        <end position="89"/>
    </location>
</feature>
<dbReference type="SUPFAM" id="SSF56219">
    <property type="entry name" value="DNase I-like"/>
    <property type="match status" value="1"/>
</dbReference>
<protein>
    <recommendedName>
        <fullName evidence="2">Endonuclease/exonuclease/phosphatase domain-containing protein</fullName>
    </recommendedName>
</protein>
<dbReference type="Proteomes" id="UP000232883">
    <property type="component" value="Chromosome"/>
</dbReference>
<keyword evidence="1" id="KW-1133">Transmembrane helix</keyword>
<dbReference type="Pfam" id="PF03372">
    <property type="entry name" value="Exo_endo_phos"/>
    <property type="match status" value="1"/>
</dbReference>
<keyword evidence="4" id="KW-1185">Reference proteome</keyword>
<keyword evidence="1" id="KW-0472">Membrane</keyword>
<feature type="transmembrane region" description="Helical" evidence="1">
    <location>
        <begin position="7"/>
        <end position="29"/>
    </location>
</feature>
<dbReference type="InterPro" id="IPR005135">
    <property type="entry name" value="Endo/exonuclease/phosphatase"/>
</dbReference>
<dbReference type="OrthoDB" id="9796594at2"/>
<evidence type="ECO:0000313" key="3">
    <source>
        <dbReference type="EMBL" id="AUD05902.1"/>
    </source>
</evidence>
<proteinExistence type="predicted"/>
<dbReference type="GO" id="GO:0003824">
    <property type="term" value="F:catalytic activity"/>
    <property type="evidence" value="ECO:0007669"/>
    <property type="project" value="InterPro"/>
</dbReference>
<dbReference type="Gene3D" id="3.60.10.10">
    <property type="entry name" value="Endonuclease/exonuclease/phosphatase"/>
    <property type="match status" value="1"/>
</dbReference>
<evidence type="ECO:0000259" key="2">
    <source>
        <dbReference type="Pfam" id="PF03372"/>
    </source>
</evidence>
<keyword evidence="1" id="KW-0812">Transmembrane</keyword>
<name>A0A2K8Z7Q7_9BACT</name>
<dbReference type="InterPro" id="IPR036691">
    <property type="entry name" value="Endo/exonu/phosph_ase_sf"/>
</dbReference>
<dbReference type="RefSeq" id="WP_100992453.1">
    <property type="nucleotide sequence ID" value="NZ_CP025096.1"/>
</dbReference>
<feature type="domain" description="Endonuclease/exonuclease/phosphatase" evidence="2">
    <location>
        <begin position="121"/>
        <end position="322"/>
    </location>
</feature>
<evidence type="ECO:0000256" key="1">
    <source>
        <dbReference type="SAM" id="Phobius"/>
    </source>
</evidence>
<reference evidence="3 4" key="1">
    <citation type="submission" date="2017-11" db="EMBL/GenBank/DDBJ databases">
        <title>Taxonomic description and genome sequences of Spirosoma HA7 sp. nov., isolated from pollen microhabitat of Corylus avellana.</title>
        <authorList>
            <person name="Ambika Manirajan B."/>
            <person name="Suarez C."/>
            <person name="Ratering S."/>
            <person name="Geissler-Plaum R."/>
            <person name="Cardinale M."/>
            <person name="Sylvia S."/>
        </authorList>
    </citation>
    <scope>NUCLEOTIDE SEQUENCE [LARGE SCALE GENOMIC DNA]</scope>
    <source>
        <strain evidence="3 4">HA7</strain>
    </source>
</reference>
<dbReference type="EMBL" id="CP025096">
    <property type="protein sequence ID" value="AUD05902.1"/>
    <property type="molecule type" value="Genomic_DNA"/>
</dbReference>
<dbReference type="KEGG" id="spir:CWM47_31100"/>
<accession>A0A2K8Z7Q7</accession>
<dbReference type="AlphaFoldDB" id="A0A2K8Z7Q7"/>
<organism evidence="3 4">
    <name type="scientific">Spirosoma pollinicola</name>
    <dbReference type="NCBI Taxonomy" id="2057025"/>
    <lineage>
        <taxon>Bacteria</taxon>
        <taxon>Pseudomonadati</taxon>
        <taxon>Bacteroidota</taxon>
        <taxon>Cytophagia</taxon>
        <taxon>Cytophagales</taxon>
        <taxon>Cytophagaceae</taxon>
        <taxon>Spirosoma</taxon>
    </lineage>
</organism>
<feature type="transmembrane region" description="Helical" evidence="1">
    <location>
        <begin position="41"/>
        <end position="60"/>
    </location>
</feature>
<evidence type="ECO:0000313" key="4">
    <source>
        <dbReference type="Proteomes" id="UP000232883"/>
    </source>
</evidence>
<gene>
    <name evidence="3" type="ORF">CWM47_31100</name>
</gene>